<keyword evidence="2" id="KW-1185">Reference proteome</keyword>
<reference evidence="1 2" key="1">
    <citation type="journal article" date="2018" name="Sci. Rep.">
        <title>Genomic signatures of local adaptation to the degree of environmental predictability in rotifers.</title>
        <authorList>
            <person name="Franch-Gras L."/>
            <person name="Hahn C."/>
            <person name="Garcia-Roger E.M."/>
            <person name="Carmona M.J."/>
            <person name="Serra M."/>
            <person name="Gomez A."/>
        </authorList>
    </citation>
    <scope>NUCLEOTIDE SEQUENCE [LARGE SCALE GENOMIC DNA]</scope>
    <source>
        <strain evidence="1">HYR1</strain>
    </source>
</reference>
<name>A0A3M7RJ32_BRAPC</name>
<comment type="caution">
    <text evidence="1">The sequence shown here is derived from an EMBL/GenBank/DDBJ whole genome shotgun (WGS) entry which is preliminary data.</text>
</comment>
<proteinExistence type="predicted"/>
<evidence type="ECO:0000313" key="2">
    <source>
        <dbReference type="Proteomes" id="UP000276133"/>
    </source>
</evidence>
<protein>
    <submittedName>
        <fullName evidence="1">Uncharacterized protein</fullName>
    </submittedName>
</protein>
<dbReference type="Proteomes" id="UP000276133">
    <property type="component" value="Unassembled WGS sequence"/>
</dbReference>
<dbReference type="AlphaFoldDB" id="A0A3M7RJ32"/>
<dbReference type="EMBL" id="REGN01003255">
    <property type="protein sequence ID" value="RNA23586.1"/>
    <property type="molecule type" value="Genomic_DNA"/>
</dbReference>
<sequence length="66" mass="7824">MTEELNFFDWSLLFEGKSFKDCYDIFQIKSKNIKIATFLKSIILLSTLAEDLNNHLVRAAYYRDKL</sequence>
<gene>
    <name evidence="1" type="ORF">BpHYR1_040494</name>
</gene>
<organism evidence="1 2">
    <name type="scientific">Brachionus plicatilis</name>
    <name type="common">Marine rotifer</name>
    <name type="synonym">Brachionus muelleri</name>
    <dbReference type="NCBI Taxonomy" id="10195"/>
    <lineage>
        <taxon>Eukaryota</taxon>
        <taxon>Metazoa</taxon>
        <taxon>Spiralia</taxon>
        <taxon>Gnathifera</taxon>
        <taxon>Rotifera</taxon>
        <taxon>Eurotatoria</taxon>
        <taxon>Monogononta</taxon>
        <taxon>Pseudotrocha</taxon>
        <taxon>Ploima</taxon>
        <taxon>Brachionidae</taxon>
        <taxon>Brachionus</taxon>
    </lineage>
</organism>
<evidence type="ECO:0000313" key="1">
    <source>
        <dbReference type="EMBL" id="RNA23586.1"/>
    </source>
</evidence>
<accession>A0A3M7RJ32</accession>